<comment type="caution">
    <text evidence="1">The sequence shown here is derived from an EMBL/GenBank/DDBJ whole genome shotgun (WGS) entry which is preliminary data.</text>
</comment>
<name>A0A2C6CBX3_FUSNP</name>
<accession>A0A2C6CBX3</accession>
<organism evidence="1 2">
    <name type="scientific">Fusobacterium nucleatum subsp. polymorphum</name>
    <name type="common">Fusobacterium polymorphum</name>
    <dbReference type="NCBI Taxonomy" id="76857"/>
    <lineage>
        <taxon>Bacteria</taxon>
        <taxon>Fusobacteriati</taxon>
        <taxon>Fusobacteriota</taxon>
        <taxon>Fusobacteriia</taxon>
        <taxon>Fusobacteriales</taxon>
        <taxon>Fusobacteriaceae</taxon>
        <taxon>Fusobacterium</taxon>
    </lineage>
</organism>
<protein>
    <recommendedName>
        <fullName evidence="3">Polymer-forming cytoskeletal protein</fullName>
    </recommendedName>
</protein>
<evidence type="ECO:0000313" key="1">
    <source>
        <dbReference type="EMBL" id="PHI15478.1"/>
    </source>
</evidence>
<dbReference type="Proteomes" id="UP000224507">
    <property type="component" value="Unassembled WGS sequence"/>
</dbReference>
<reference evidence="1 2" key="1">
    <citation type="submission" date="2017-06" db="EMBL/GenBank/DDBJ databases">
        <title>Draft genome sequence of Fusobacterium nucleatum subsp. polymorphum KCOM 1274 (=ChDC F309).</title>
        <authorList>
            <person name="Kook J.-K."/>
            <person name="Park S.-N."/>
            <person name="Lim Y.K."/>
            <person name="Roh H."/>
        </authorList>
    </citation>
    <scope>NUCLEOTIDE SEQUENCE [LARGE SCALE GENOMIC DNA]</scope>
    <source>
        <strain evidence="2">KCOM 1274 (ChDC F309)</strain>
    </source>
</reference>
<dbReference type="AlphaFoldDB" id="A0A2C6CBX3"/>
<evidence type="ECO:0000313" key="2">
    <source>
        <dbReference type="Proteomes" id="UP000224507"/>
    </source>
</evidence>
<sequence>MGNINIKGSKLGNGTVIIGGNIKNSSISIEGNNVSIINNKIFVDGKEIETEEKVINIIVEGNLDKLEVDCCNSIKVNGVTKDIEVSNGNIAISGDVKGNVNNVNGNIIAKVINGNCKTTNGDILCND</sequence>
<proteinExistence type="predicted"/>
<dbReference type="RefSeq" id="WP_032834747.1">
    <property type="nucleotide sequence ID" value="NZ_CP077153.1"/>
</dbReference>
<dbReference type="EMBL" id="NIRO01000004">
    <property type="protein sequence ID" value="PHI15478.1"/>
    <property type="molecule type" value="Genomic_DNA"/>
</dbReference>
<gene>
    <name evidence="1" type="ORF">CBG56_05475</name>
</gene>
<evidence type="ECO:0008006" key="3">
    <source>
        <dbReference type="Google" id="ProtNLM"/>
    </source>
</evidence>